<keyword evidence="2" id="KW-1185">Reference proteome</keyword>
<dbReference type="OrthoDB" id="3547571at2759"/>
<dbReference type="Proteomes" id="UP000275385">
    <property type="component" value="Unassembled WGS sequence"/>
</dbReference>
<name>A0A420Y8C9_9PEZI</name>
<organism evidence="1 2">
    <name type="scientific">Coniochaeta pulveracea</name>
    <dbReference type="NCBI Taxonomy" id="177199"/>
    <lineage>
        <taxon>Eukaryota</taxon>
        <taxon>Fungi</taxon>
        <taxon>Dikarya</taxon>
        <taxon>Ascomycota</taxon>
        <taxon>Pezizomycotina</taxon>
        <taxon>Sordariomycetes</taxon>
        <taxon>Sordariomycetidae</taxon>
        <taxon>Coniochaetales</taxon>
        <taxon>Coniochaetaceae</taxon>
        <taxon>Coniochaeta</taxon>
    </lineage>
</organism>
<evidence type="ECO:0000313" key="2">
    <source>
        <dbReference type="Proteomes" id="UP000275385"/>
    </source>
</evidence>
<protein>
    <submittedName>
        <fullName evidence="1">Uncharacterized protein</fullName>
    </submittedName>
</protein>
<comment type="caution">
    <text evidence="1">The sequence shown here is derived from an EMBL/GenBank/DDBJ whole genome shotgun (WGS) entry which is preliminary data.</text>
</comment>
<accession>A0A420Y8C9</accession>
<gene>
    <name evidence="1" type="ORF">DL546_004194</name>
</gene>
<dbReference type="AlphaFoldDB" id="A0A420Y8C9"/>
<reference evidence="1 2" key="1">
    <citation type="submission" date="2018-08" db="EMBL/GenBank/DDBJ databases">
        <title>Draft genome of the lignicolous fungus Coniochaeta pulveracea.</title>
        <authorList>
            <person name="Borstlap C.J."/>
            <person name="De Witt R.N."/>
            <person name="Botha A."/>
            <person name="Volschenk H."/>
        </authorList>
    </citation>
    <scope>NUCLEOTIDE SEQUENCE [LARGE SCALE GENOMIC DNA]</scope>
    <source>
        <strain evidence="1 2">CAB683</strain>
    </source>
</reference>
<sequence>MAAYSAVVTVKPEILPRNTPATMFTCGYFDGNPTRTLNGLWGFCPTTVIAATDCGLGGYCFDSHSCTSGCGSLRDKPGITTWTW</sequence>
<proteinExistence type="predicted"/>
<dbReference type="STRING" id="177199.A0A420Y8C9"/>
<dbReference type="EMBL" id="QVQW01000034">
    <property type="protein sequence ID" value="RKU44131.1"/>
    <property type="molecule type" value="Genomic_DNA"/>
</dbReference>
<evidence type="ECO:0000313" key="1">
    <source>
        <dbReference type="EMBL" id="RKU44131.1"/>
    </source>
</evidence>